<dbReference type="AlphaFoldDB" id="V4LIL6"/>
<sequence>MCGNNFFDAEAMRLLAIDLAEALVCLRLGIVFFAVVPNCCLTGTVRGPSLKAVGILSPFSGGRSGIVALDEASELELCRWNLSRG</sequence>
<protein>
    <submittedName>
        <fullName evidence="1">Uncharacterized protein</fullName>
    </submittedName>
</protein>
<proteinExistence type="predicted"/>
<gene>
    <name evidence="1" type="ORF">EUTSA_v10015153mg</name>
</gene>
<accession>V4LIL6</accession>
<keyword evidence="2" id="KW-1185">Reference proteome</keyword>
<dbReference type="Gramene" id="ESQ43549">
    <property type="protein sequence ID" value="ESQ43549"/>
    <property type="gene ID" value="EUTSA_v10015153mg"/>
</dbReference>
<evidence type="ECO:0000313" key="1">
    <source>
        <dbReference type="EMBL" id="ESQ43549.1"/>
    </source>
</evidence>
<dbReference type="KEGG" id="eus:EUTSA_v10015153mg"/>
<evidence type="ECO:0000313" key="2">
    <source>
        <dbReference type="Proteomes" id="UP000030689"/>
    </source>
</evidence>
<name>V4LIL6_EUTSA</name>
<organism evidence="1 2">
    <name type="scientific">Eutrema salsugineum</name>
    <name type="common">Saltwater cress</name>
    <name type="synonym">Sisymbrium salsugineum</name>
    <dbReference type="NCBI Taxonomy" id="72664"/>
    <lineage>
        <taxon>Eukaryota</taxon>
        <taxon>Viridiplantae</taxon>
        <taxon>Streptophyta</taxon>
        <taxon>Embryophyta</taxon>
        <taxon>Tracheophyta</taxon>
        <taxon>Spermatophyta</taxon>
        <taxon>Magnoliopsida</taxon>
        <taxon>eudicotyledons</taxon>
        <taxon>Gunneridae</taxon>
        <taxon>Pentapetalae</taxon>
        <taxon>rosids</taxon>
        <taxon>malvids</taxon>
        <taxon>Brassicales</taxon>
        <taxon>Brassicaceae</taxon>
        <taxon>Eutremeae</taxon>
        <taxon>Eutrema</taxon>
    </lineage>
</organism>
<reference evidence="1 2" key="1">
    <citation type="journal article" date="2013" name="Front. Plant Sci.">
        <title>The Reference Genome of the Halophytic Plant Eutrema salsugineum.</title>
        <authorList>
            <person name="Yang R."/>
            <person name="Jarvis D.E."/>
            <person name="Chen H."/>
            <person name="Beilstein M.A."/>
            <person name="Grimwood J."/>
            <person name="Jenkins J."/>
            <person name="Shu S."/>
            <person name="Prochnik S."/>
            <person name="Xin M."/>
            <person name="Ma C."/>
            <person name="Schmutz J."/>
            <person name="Wing R.A."/>
            <person name="Mitchell-Olds T."/>
            <person name="Schumaker K.S."/>
            <person name="Wang X."/>
        </authorList>
    </citation>
    <scope>NUCLEOTIDE SEQUENCE [LARGE SCALE GENOMIC DNA]</scope>
</reference>
<dbReference type="EMBL" id="KI517464">
    <property type="protein sequence ID" value="ESQ43549.1"/>
    <property type="molecule type" value="Genomic_DNA"/>
</dbReference>
<dbReference type="Proteomes" id="UP000030689">
    <property type="component" value="Unassembled WGS sequence"/>
</dbReference>